<dbReference type="PANTHER" id="PTHR24351">
    <property type="entry name" value="RIBOSOMAL PROTEIN S6 KINASE"/>
    <property type="match status" value="1"/>
</dbReference>
<evidence type="ECO:0000256" key="1">
    <source>
        <dbReference type="ARBA" id="ARBA00022527"/>
    </source>
</evidence>
<evidence type="ECO:0000313" key="7">
    <source>
        <dbReference type="EMBL" id="GFN84747.1"/>
    </source>
</evidence>
<keyword evidence="1" id="KW-0723">Serine/threonine-protein kinase</keyword>
<dbReference type="GO" id="GO:0004674">
    <property type="term" value="F:protein serine/threonine kinase activity"/>
    <property type="evidence" value="ECO:0007669"/>
    <property type="project" value="UniProtKB-KW"/>
</dbReference>
<dbReference type="SMART" id="SM00220">
    <property type="entry name" value="S_TKc"/>
    <property type="match status" value="1"/>
</dbReference>
<accession>A0AAV3YQY2</accession>
<organism evidence="7 8">
    <name type="scientific">Plakobranchus ocellatus</name>
    <dbReference type="NCBI Taxonomy" id="259542"/>
    <lineage>
        <taxon>Eukaryota</taxon>
        <taxon>Metazoa</taxon>
        <taxon>Spiralia</taxon>
        <taxon>Lophotrochozoa</taxon>
        <taxon>Mollusca</taxon>
        <taxon>Gastropoda</taxon>
        <taxon>Heterobranchia</taxon>
        <taxon>Euthyneura</taxon>
        <taxon>Panpulmonata</taxon>
        <taxon>Sacoglossa</taxon>
        <taxon>Placobranchoidea</taxon>
        <taxon>Plakobranchidae</taxon>
        <taxon>Plakobranchus</taxon>
    </lineage>
</organism>
<evidence type="ECO:0000313" key="8">
    <source>
        <dbReference type="Proteomes" id="UP000735302"/>
    </source>
</evidence>
<keyword evidence="8" id="KW-1185">Reference proteome</keyword>
<dbReference type="GO" id="GO:0005524">
    <property type="term" value="F:ATP binding"/>
    <property type="evidence" value="ECO:0007669"/>
    <property type="project" value="UniProtKB-KW"/>
</dbReference>
<keyword evidence="5" id="KW-0067">ATP-binding</keyword>
<protein>
    <submittedName>
        <fullName evidence="7">Protein kinase c</fullName>
    </submittedName>
</protein>
<reference evidence="7 8" key="1">
    <citation type="journal article" date="2021" name="Elife">
        <title>Chloroplast acquisition without the gene transfer in kleptoplastic sea slugs, Plakobranchus ocellatus.</title>
        <authorList>
            <person name="Maeda T."/>
            <person name="Takahashi S."/>
            <person name="Yoshida T."/>
            <person name="Shimamura S."/>
            <person name="Takaki Y."/>
            <person name="Nagai Y."/>
            <person name="Toyoda A."/>
            <person name="Suzuki Y."/>
            <person name="Arimoto A."/>
            <person name="Ishii H."/>
            <person name="Satoh N."/>
            <person name="Nishiyama T."/>
            <person name="Hasebe M."/>
            <person name="Maruyama T."/>
            <person name="Minagawa J."/>
            <person name="Obokata J."/>
            <person name="Shigenobu S."/>
        </authorList>
    </citation>
    <scope>NUCLEOTIDE SEQUENCE [LARGE SCALE GENOMIC DNA]</scope>
</reference>
<name>A0AAV3YQY2_9GAST</name>
<comment type="caution">
    <text evidence="7">The sequence shown here is derived from an EMBL/GenBank/DDBJ whole genome shotgun (WGS) entry which is preliminary data.</text>
</comment>
<dbReference type="Gene3D" id="3.30.200.20">
    <property type="entry name" value="Phosphorylase Kinase, domain 1"/>
    <property type="match status" value="1"/>
</dbReference>
<proteinExistence type="predicted"/>
<dbReference type="InterPro" id="IPR011009">
    <property type="entry name" value="Kinase-like_dom_sf"/>
</dbReference>
<keyword evidence="3" id="KW-0547">Nucleotide-binding</keyword>
<dbReference type="AlphaFoldDB" id="A0AAV3YQY2"/>
<dbReference type="SUPFAM" id="SSF56112">
    <property type="entry name" value="Protein kinase-like (PK-like)"/>
    <property type="match status" value="1"/>
</dbReference>
<keyword evidence="2" id="KW-0808">Transferase</keyword>
<dbReference type="Proteomes" id="UP000735302">
    <property type="component" value="Unassembled WGS sequence"/>
</dbReference>
<sequence length="472" mass="53591">MSFYVRDTLANVKRQIAQHKKAEARQNTQTVAERRFHILDENNPSNATFPWLCAAYVNKLVGGEEDSVIPPGILHVVYLYKFMEQLSAGRGFREAKVLAMTSENRFFDTLITCFKTLAGFYIITDHVKSTPLHNFIKRQERFNDDELRSLSAGNIKVTAKGHIKVFNLENAHIAIDDDGKRQERPEVHGVFGLDAYMCPEMIDRKLYGFEVDWWNLGVILYFMMNGRMPFAGVTKRELHKRIQNDPPRFNKELHAPVTHNLVKRLLTKDPKKRLGYHGSTEVLDHEYFNETDWFKVLNGKSDPPFLPATSAVTSLPSEICLSLEHLSGSEPMQKAYSRKDIERQQSTNIAPDKFLEFEPSSSCQLAGGLCTARHHRCVLTKSSTEAVCDSWLLALDRKAKGARHGGPSSVLDGSTGDSKQQQIYNYRHSRARKCIECAFGVLAAKWRVLKTAIATDLEARENIVFASYCTTQ</sequence>
<evidence type="ECO:0000256" key="4">
    <source>
        <dbReference type="ARBA" id="ARBA00022777"/>
    </source>
</evidence>
<dbReference type="InterPro" id="IPR000719">
    <property type="entry name" value="Prot_kinase_dom"/>
</dbReference>
<evidence type="ECO:0000259" key="6">
    <source>
        <dbReference type="PROSITE" id="PS50011"/>
    </source>
</evidence>
<evidence type="ECO:0000256" key="2">
    <source>
        <dbReference type="ARBA" id="ARBA00022679"/>
    </source>
</evidence>
<evidence type="ECO:0000256" key="5">
    <source>
        <dbReference type="ARBA" id="ARBA00022840"/>
    </source>
</evidence>
<dbReference type="EMBL" id="BLXT01001321">
    <property type="protein sequence ID" value="GFN84747.1"/>
    <property type="molecule type" value="Genomic_DNA"/>
</dbReference>
<gene>
    <name evidence="7" type="ORF">PoB_001125300</name>
</gene>
<evidence type="ECO:0000256" key="3">
    <source>
        <dbReference type="ARBA" id="ARBA00022741"/>
    </source>
</evidence>
<feature type="domain" description="Protein kinase" evidence="6">
    <location>
        <begin position="1"/>
        <end position="288"/>
    </location>
</feature>
<keyword evidence="4 7" id="KW-0418">Kinase</keyword>
<dbReference type="Gene3D" id="1.10.510.10">
    <property type="entry name" value="Transferase(Phosphotransferase) domain 1"/>
    <property type="match status" value="1"/>
</dbReference>
<dbReference type="PROSITE" id="PS50011">
    <property type="entry name" value="PROTEIN_KINASE_DOM"/>
    <property type="match status" value="1"/>
</dbReference>
<dbReference type="Pfam" id="PF00069">
    <property type="entry name" value="Pkinase"/>
    <property type="match status" value="1"/>
</dbReference>